<dbReference type="PROSITE" id="PS50003">
    <property type="entry name" value="PH_DOMAIN"/>
    <property type="match status" value="2"/>
</dbReference>
<dbReference type="InterPro" id="IPR052223">
    <property type="entry name" value="Actin_Cytoskeleton_Reg"/>
</dbReference>
<feature type="coiled-coil region" evidence="1">
    <location>
        <begin position="733"/>
        <end position="760"/>
    </location>
</feature>
<feature type="compositionally biased region" description="Basic residues" evidence="2">
    <location>
        <begin position="258"/>
        <end position="268"/>
    </location>
</feature>
<dbReference type="SUPFAM" id="SSF50729">
    <property type="entry name" value="PH domain-like"/>
    <property type="match status" value="2"/>
</dbReference>
<dbReference type="InParanoid" id="F6ZPY0"/>
<feature type="region of interest" description="Disordered" evidence="2">
    <location>
        <begin position="950"/>
        <end position="1015"/>
    </location>
</feature>
<keyword evidence="5" id="KW-1185">Reference proteome</keyword>
<feature type="domain" description="PH" evidence="3">
    <location>
        <begin position="43"/>
        <end position="150"/>
    </location>
</feature>
<evidence type="ECO:0000313" key="5">
    <source>
        <dbReference type="Proteomes" id="UP000008144"/>
    </source>
</evidence>
<dbReference type="GO" id="GO:0051015">
    <property type="term" value="F:actin filament binding"/>
    <property type="evidence" value="ECO:0000318"/>
    <property type="project" value="GO_Central"/>
</dbReference>
<feature type="region of interest" description="Disordered" evidence="2">
    <location>
        <begin position="229"/>
        <end position="286"/>
    </location>
</feature>
<dbReference type="SMART" id="SM00233">
    <property type="entry name" value="PH"/>
    <property type="match status" value="2"/>
</dbReference>
<dbReference type="OMA" id="CALYSAK"/>
<feature type="coiled-coil region" evidence="1">
    <location>
        <begin position="662"/>
        <end position="689"/>
    </location>
</feature>
<dbReference type="Gene3D" id="2.30.29.30">
    <property type="entry name" value="Pleckstrin-homology domain (PH domain)/Phosphotyrosine-binding domain (PTB)"/>
    <property type="match status" value="2"/>
</dbReference>
<feature type="compositionally biased region" description="Basic and acidic residues" evidence="2">
    <location>
        <begin position="269"/>
        <end position="286"/>
    </location>
</feature>
<dbReference type="EMBL" id="EAAA01001620">
    <property type="status" value="NOT_ANNOTATED_CDS"/>
    <property type="molecule type" value="Genomic_DNA"/>
</dbReference>
<dbReference type="GeneTree" id="ENSGT00940000168923"/>
<feature type="compositionally biased region" description="Polar residues" evidence="2">
    <location>
        <begin position="229"/>
        <end position="238"/>
    </location>
</feature>
<reference evidence="4" key="2">
    <citation type="journal article" date="2008" name="Genome Biol.">
        <title>Improved genome assembly and evidence-based global gene model set for the chordate Ciona intestinalis: new insight into intron and operon populations.</title>
        <authorList>
            <person name="Satou Y."/>
            <person name="Mineta K."/>
            <person name="Ogasawara M."/>
            <person name="Sasakura Y."/>
            <person name="Shoguchi E."/>
            <person name="Ueno K."/>
            <person name="Yamada L."/>
            <person name="Matsumoto J."/>
            <person name="Wasserscheid J."/>
            <person name="Dewar K."/>
            <person name="Wiley G.B."/>
            <person name="Macmil S.L."/>
            <person name="Roe B.A."/>
            <person name="Zeller R.W."/>
            <person name="Hastings K.E."/>
            <person name="Lemaire P."/>
            <person name="Lindquist E."/>
            <person name="Endo T."/>
            <person name="Hotta K."/>
            <person name="Inaba K."/>
        </authorList>
    </citation>
    <scope>NUCLEOTIDE SEQUENCE [LARGE SCALE GENOMIC DNA]</scope>
    <source>
        <strain evidence="4">wild type</strain>
    </source>
</reference>
<evidence type="ECO:0000259" key="3">
    <source>
        <dbReference type="PROSITE" id="PS50003"/>
    </source>
</evidence>
<feature type="region of interest" description="Disordered" evidence="2">
    <location>
        <begin position="310"/>
        <end position="377"/>
    </location>
</feature>
<dbReference type="PANTHER" id="PTHR17271">
    <property type="entry name" value="PLECKSTRIN HOMOLOGY PH DOMAIN-CONTAINING PROTEIN"/>
    <property type="match status" value="1"/>
</dbReference>
<reference evidence="4" key="4">
    <citation type="submission" date="2025-09" db="UniProtKB">
        <authorList>
            <consortium name="Ensembl"/>
        </authorList>
    </citation>
    <scope>IDENTIFICATION</scope>
</reference>
<dbReference type="Pfam" id="PF00169">
    <property type="entry name" value="PH"/>
    <property type="match status" value="2"/>
</dbReference>
<feature type="region of interest" description="Disordered" evidence="2">
    <location>
        <begin position="164"/>
        <end position="215"/>
    </location>
</feature>
<reference evidence="5" key="1">
    <citation type="journal article" date="2002" name="Science">
        <title>The draft genome of Ciona intestinalis: insights into chordate and vertebrate origins.</title>
        <authorList>
            <person name="Dehal P."/>
            <person name="Satou Y."/>
            <person name="Campbell R.K."/>
            <person name="Chapman J."/>
            <person name="Degnan B."/>
            <person name="De Tomaso A."/>
            <person name="Davidson B."/>
            <person name="Di Gregorio A."/>
            <person name="Gelpke M."/>
            <person name="Goodstein D.M."/>
            <person name="Harafuji N."/>
            <person name="Hastings K.E."/>
            <person name="Ho I."/>
            <person name="Hotta K."/>
            <person name="Huang W."/>
            <person name="Kawashima T."/>
            <person name="Lemaire P."/>
            <person name="Martinez D."/>
            <person name="Meinertzhagen I.A."/>
            <person name="Necula S."/>
            <person name="Nonaka M."/>
            <person name="Putnam N."/>
            <person name="Rash S."/>
            <person name="Saiga H."/>
            <person name="Satake M."/>
            <person name="Terry A."/>
            <person name="Yamada L."/>
            <person name="Wang H.G."/>
            <person name="Awazu S."/>
            <person name="Azumi K."/>
            <person name="Boore J."/>
            <person name="Branno M."/>
            <person name="Chin-Bow S."/>
            <person name="DeSantis R."/>
            <person name="Doyle S."/>
            <person name="Francino P."/>
            <person name="Keys D.N."/>
            <person name="Haga S."/>
            <person name="Hayashi H."/>
            <person name="Hino K."/>
            <person name="Imai K.S."/>
            <person name="Inaba K."/>
            <person name="Kano S."/>
            <person name="Kobayashi K."/>
            <person name="Kobayashi M."/>
            <person name="Lee B.I."/>
            <person name="Makabe K.W."/>
            <person name="Manohar C."/>
            <person name="Matassi G."/>
            <person name="Medina M."/>
            <person name="Mochizuki Y."/>
            <person name="Mount S."/>
            <person name="Morishita T."/>
            <person name="Miura S."/>
            <person name="Nakayama A."/>
            <person name="Nishizaka S."/>
            <person name="Nomoto H."/>
            <person name="Ohta F."/>
            <person name="Oishi K."/>
            <person name="Rigoutsos I."/>
            <person name="Sano M."/>
            <person name="Sasaki A."/>
            <person name="Sasakura Y."/>
            <person name="Shoguchi E."/>
            <person name="Shin-i T."/>
            <person name="Spagnuolo A."/>
            <person name="Stainier D."/>
            <person name="Suzuki M.M."/>
            <person name="Tassy O."/>
            <person name="Takatori N."/>
            <person name="Tokuoka M."/>
            <person name="Yagi K."/>
            <person name="Yoshizaki F."/>
            <person name="Wada S."/>
            <person name="Zhang C."/>
            <person name="Hyatt P.D."/>
            <person name="Larimer F."/>
            <person name="Detter C."/>
            <person name="Doggett N."/>
            <person name="Glavina T."/>
            <person name="Hawkins T."/>
            <person name="Richardson P."/>
            <person name="Lucas S."/>
            <person name="Kohara Y."/>
            <person name="Levine M."/>
            <person name="Satoh N."/>
            <person name="Rokhsar D.S."/>
        </authorList>
    </citation>
    <scope>NUCLEOTIDE SEQUENCE [LARGE SCALE GENOMIC DNA]</scope>
</reference>
<feature type="domain" description="PH" evidence="3">
    <location>
        <begin position="385"/>
        <end position="480"/>
    </location>
</feature>
<feature type="compositionally biased region" description="Polar residues" evidence="2">
    <location>
        <begin position="176"/>
        <end position="215"/>
    </location>
</feature>
<feature type="region of interest" description="Disordered" evidence="2">
    <location>
        <begin position="480"/>
        <end position="529"/>
    </location>
</feature>
<feature type="coiled-coil region" evidence="1">
    <location>
        <begin position="608"/>
        <end position="635"/>
    </location>
</feature>
<feature type="compositionally biased region" description="Basic and acidic residues" evidence="2">
    <location>
        <begin position="357"/>
        <end position="367"/>
    </location>
</feature>
<keyword evidence="1" id="KW-0175">Coiled coil</keyword>
<dbReference type="PANTHER" id="PTHR17271:SF1">
    <property type="entry name" value="PROTEIN OUTSPREAD"/>
    <property type="match status" value="1"/>
</dbReference>
<evidence type="ECO:0000256" key="1">
    <source>
        <dbReference type="SAM" id="Coils"/>
    </source>
</evidence>
<dbReference type="STRING" id="7719.ENSCINP00000004520"/>
<evidence type="ECO:0000313" key="4">
    <source>
        <dbReference type="Ensembl" id="ENSCINP00000004520.3"/>
    </source>
</evidence>
<reference evidence="4" key="3">
    <citation type="submission" date="2025-08" db="UniProtKB">
        <authorList>
            <consortium name="Ensembl"/>
        </authorList>
    </citation>
    <scope>IDENTIFICATION</scope>
</reference>
<dbReference type="InterPro" id="IPR011993">
    <property type="entry name" value="PH-like_dom_sf"/>
</dbReference>
<evidence type="ECO:0000256" key="2">
    <source>
        <dbReference type="SAM" id="MobiDB-lite"/>
    </source>
</evidence>
<dbReference type="FunCoup" id="F6ZPY0">
    <property type="interactions" value="83"/>
</dbReference>
<organism evidence="4 5">
    <name type="scientific">Ciona intestinalis</name>
    <name type="common">Transparent sea squirt</name>
    <name type="synonym">Ascidia intestinalis</name>
    <dbReference type="NCBI Taxonomy" id="7719"/>
    <lineage>
        <taxon>Eukaryota</taxon>
        <taxon>Metazoa</taxon>
        <taxon>Chordata</taxon>
        <taxon>Tunicata</taxon>
        <taxon>Ascidiacea</taxon>
        <taxon>Phlebobranchia</taxon>
        <taxon>Cionidae</taxon>
        <taxon>Ciona</taxon>
    </lineage>
</organism>
<proteinExistence type="predicted"/>
<feature type="coiled-coil region" evidence="1">
    <location>
        <begin position="798"/>
        <end position="860"/>
    </location>
</feature>
<dbReference type="GO" id="GO:0015629">
    <property type="term" value="C:actin cytoskeleton"/>
    <property type="evidence" value="ECO:0000318"/>
    <property type="project" value="GO_Central"/>
</dbReference>
<sequence length="1015" mass="116855">SFGNKDNPCKSFAPNIFNKNKCQNCFRPRETHLKSDKDLNKAKPVYGGWLLLAPIGTDFSNLMHKNRKWQRRWFVLFEHGALRYALDDNMSTVAQGTLDMNKCTDVIYADSITDQKHSLCITLPDLRYFIRGESKEDIMGWHDQLVIYPDTIKEEKMMKKRFFKRKSEGPAKPQLPYQSEHTNSESSLHSVRNDSATNVTSTSSHSLADSTDGSQAGTRMNALSCLVNPATSLNNPVSTGGKKKQFKDYHNLADVPKAKRISNKHFKEKRKEVEKRSRARSPGREEVDRIFGRERRRSRVIEVFPVRSKFQSDNKENNEPPSPVVTDGTPTPHSVDTPTSTLVKSPPPTPSTPREPSTPRDNEDRRGRSISRRSTNMKQFQPDLFNVKKGWLTMLTDGVWKKHWFVLGDKSLRYYQDSTAEDTANVDGSIDLTTCSNVSVIEVQRNYGFKIQLANTDHHLAAMTAGIRRNWIRAIEKSSVPDATKEEDDTQSGKSETIDTSSKKSKDLEDLSVTERSQRRRARIRDRRREGRSRTFDFGEFRFLSMSLYASKVGNYGSADHIKLLQHQAEEQELEMREMQESYERPHDLPISPSTSGIVSEDVAVKLFAKQVRRLMQETEKVENARAELSKNTEQTLTRFKRKHEQELASFINRMKFDHDNMTEHHDELRQEQEKVLETREKLHSEQLEREKEIDVMREKPGDEQGSHEYQKQLEEIKELCDQSFHCIEETHSKQIEELISAHERELERLREEFSEERAIDKEDTKRAIDVMLKHHEEEISTMRSQLNEKQPKVGSTNGKLSREVEKLKTELETLSEHYSRKCVELANSHEHNQKLDDVVRALERENQRTQARNNELAGSLQAELRSIQPPGVGKEQQAGDLYQLEVMLRVKTSEIDYLKQEVDSINQQLEDCFEKRQVQKKHQTLFDELTLSRSKEAISRREVVRLKEQLRSTDEEGGGSGGEGRATSSGYDFQKSRSQPDFPPPSNKAGSSSVTSPVTSVKRRSSDRGNRSKI</sequence>
<protein>
    <recommendedName>
        <fullName evidence="3">PH domain-containing protein</fullName>
    </recommendedName>
</protein>
<accession>F6ZPY0</accession>
<dbReference type="InterPro" id="IPR001849">
    <property type="entry name" value="PH_domain"/>
</dbReference>
<feature type="compositionally biased region" description="Low complexity" evidence="2">
    <location>
        <begin position="992"/>
        <end position="1001"/>
    </location>
</feature>
<dbReference type="Proteomes" id="UP000008144">
    <property type="component" value="Chromosome 3"/>
</dbReference>
<dbReference type="AlphaFoldDB" id="F6ZPY0"/>
<name>F6ZPY0_CIOIN</name>
<dbReference type="Ensembl" id="ENSCINT00000004520.3">
    <property type="protein sequence ID" value="ENSCINP00000004520.3"/>
    <property type="gene ID" value="ENSCING00000002207.3"/>
</dbReference>
<feature type="compositionally biased region" description="Basic and acidic residues" evidence="2">
    <location>
        <begin position="1005"/>
        <end position="1015"/>
    </location>
</feature>